<proteinExistence type="inferred from homology"/>
<dbReference type="GO" id="GO:0000472">
    <property type="term" value="P:endonucleolytic cleavage to generate mature 5'-end of SSU-rRNA from (SSU-rRNA, 5.8S rRNA, LSU-rRNA)"/>
    <property type="evidence" value="ECO:0007669"/>
    <property type="project" value="TreeGrafter"/>
</dbReference>
<protein>
    <recommendedName>
        <fullName evidence="5">18S rRNA factor 2</fullName>
    </recommendedName>
</protein>
<dbReference type="Gene3D" id="3.30.70.330">
    <property type="match status" value="1"/>
</dbReference>
<dbReference type="EMBL" id="ADAS02000127">
    <property type="protein sequence ID" value="OAV89458.1"/>
    <property type="molecule type" value="Genomic_DNA"/>
</dbReference>
<reference evidence="8" key="2">
    <citation type="submission" date="2016-05" db="EMBL/GenBank/DDBJ databases">
        <title>Comparative analysis highlights variable genome content of wheat rusts and divergence of the mating loci.</title>
        <authorList>
            <person name="Cuomo C.A."/>
            <person name="Bakkeren G."/>
            <person name="Szabo L."/>
            <person name="Khalil H."/>
            <person name="Joly D."/>
            <person name="Goldberg J."/>
            <person name="Young S."/>
            <person name="Zeng Q."/>
            <person name="Fellers J."/>
        </authorList>
    </citation>
    <scope>NUCLEOTIDE SEQUENCE [LARGE SCALE GENOMIC DNA]</scope>
    <source>
        <strain evidence="8">1-1 BBBD Race 1</strain>
    </source>
</reference>
<dbReference type="InterPro" id="IPR012677">
    <property type="entry name" value="Nucleotide-bd_a/b_plait_sf"/>
</dbReference>
<dbReference type="OrthoDB" id="287393at2759"/>
<evidence type="ECO:0000313" key="10">
    <source>
        <dbReference type="Proteomes" id="UP000005240"/>
    </source>
</evidence>
<evidence type="ECO:0000313" key="9">
    <source>
        <dbReference type="EnsemblFungi" id="PTTG_06189-t43_1-p1"/>
    </source>
</evidence>
<dbReference type="SMART" id="SM00360">
    <property type="entry name" value="RRM"/>
    <property type="match status" value="1"/>
</dbReference>
<dbReference type="InterPro" id="IPR035979">
    <property type="entry name" value="RBD_domain_sf"/>
</dbReference>
<dbReference type="CDD" id="cd12263">
    <property type="entry name" value="RRM_ABT1_like"/>
    <property type="match status" value="1"/>
</dbReference>
<dbReference type="GO" id="GO:0000480">
    <property type="term" value="P:endonucleolytic cleavage in 5'-ETS of tricistronic rRNA transcript (SSU-rRNA, 5.8S rRNA, LSU-rRNA)"/>
    <property type="evidence" value="ECO:0007669"/>
    <property type="project" value="TreeGrafter"/>
</dbReference>
<evidence type="ECO:0000259" key="7">
    <source>
        <dbReference type="SMART" id="SM00360"/>
    </source>
</evidence>
<dbReference type="EnsemblFungi" id="PTTG_06189-t43_1">
    <property type="protein sequence ID" value="PTTG_06189-t43_1-p1"/>
    <property type="gene ID" value="PTTG_06189"/>
</dbReference>
<dbReference type="SUPFAM" id="SSF54928">
    <property type="entry name" value="RNA-binding domain, RBD"/>
    <property type="match status" value="1"/>
</dbReference>
<evidence type="ECO:0000313" key="8">
    <source>
        <dbReference type="EMBL" id="OAV89458.1"/>
    </source>
</evidence>
<dbReference type="STRING" id="630390.A0A180GAE9"/>
<dbReference type="InterPro" id="IPR039119">
    <property type="entry name" value="ABT1/Esf2"/>
</dbReference>
<dbReference type="InterPro" id="IPR000504">
    <property type="entry name" value="RRM_dom"/>
</dbReference>
<evidence type="ECO:0000256" key="2">
    <source>
        <dbReference type="ARBA" id="ARBA00005819"/>
    </source>
</evidence>
<evidence type="ECO:0000256" key="5">
    <source>
        <dbReference type="ARBA" id="ARBA00032634"/>
    </source>
</evidence>
<comment type="subcellular location">
    <subcellularLocation>
        <location evidence="1">Nucleus</location>
        <location evidence="1">Nucleolus</location>
    </subcellularLocation>
</comment>
<name>A0A180GAE9_PUCT1</name>
<evidence type="ECO:0000256" key="6">
    <source>
        <dbReference type="SAM" id="MobiDB-lite"/>
    </source>
</evidence>
<keyword evidence="3" id="KW-0694">RNA-binding</keyword>
<dbReference type="PANTHER" id="PTHR12311">
    <property type="entry name" value="ACTIVATOR OF BASAL TRANSCRIPTION 1"/>
    <property type="match status" value="1"/>
</dbReference>
<dbReference type="AlphaFoldDB" id="A0A180GAE9"/>
<feature type="compositionally biased region" description="Acidic residues" evidence="6">
    <location>
        <begin position="59"/>
        <end position="83"/>
    </location>
</feature>
<feature type="region of interest" description="Disordered" evidence="6">
    <location>
        <begin position="301"/>
        <end position="333"/>
    </location>
</feature>
<sequence length="333" mass="37862">MDSAQEPATPNMGKRKRPSKVAGPSSPPRKSSEKSQKPLNADLLATDNPEKKELNANEDGMDGNNENEEQADESTENENEEDDYNHNEVEGDENDELEDNSETLPKSTTASKVIDLNEIKKFGQKVDRTGLVYVSRIPPGMGPSKLKHLLSKWGAIGRIYLARDEKAEESKRKFNKKGKIRKKLKDKHQSFLFKEGWVEFMDKKVARRAAEMLNTRPIGGKPSDRYYSDLWTLTYLPKFKWTNLSDQIAIERRIKEQLVRNSLEESKISQDWYLGMVEKNATNQKILAKKLKRNPELSTAAKAGKPLDFKQRELPTAPNQQGSKLKSVLDGLF</sequence>
<feature type="region of interest" description="Disordered" evidence="6">
    <location>
        <begin position="1"/>
        <end position="109"/>
    </location>
</feature>
<accession>A0A180GAE9</accession>
<dbReference type="PANTHER" id="PTHR12311:SF7">
    <property type="entry name" value="ACTIVATOR OF BASAL TRANSCRIPTION 1"/>
    <property type="match status" value="1"/>
</dbReference>
<reference evidence="8" key="1">
    <citation type="submission" date="2009-11" db="EMBL/GenBank/DDBJ databases">
        <authorList>
            <consortium name="The Broad Institute Genome Sequencing Platform"/>
            <person name="Ward D."/>
            <person name="Feldgarden M."/>
            <person name="Earl A."/>
            <person name="Young S.K."/>
            <person name="Zeng Q."/>
            <person name="Koehrsen M."/>
            <person name="Alvarado L."/>
            <person name="Berlin A."/>
            <person name="Bochicchio J."/>
            <person name="Borenstein D."/>
            <person name="Chapman S.B."/>
            <person name="Chen Z."/>
            <person name="Engels R."/>
            <person name="Freedman E."/>
            <person name="Gellesch M."/>
            <person name="Goldberg J."/>
            <person name="Griggs A."/>
            <person name="Gujja S."/>
            <person name="Heilman E."/>
            <person name="Heiman D."/>
            <person name="Hepburn T."/>
            <person name="Howarth C."/>
            <person name="Jen D."/>
            <person name="Larson L."/>
            <person name="Lewis B."/>
            <person name="Mehta T."/>
            <person name="Park D."/>
            <person name="Pearson M."/>
            <person name="Roberts A."/>
            <person name="Saif S."/>
            <person name="Shea T."/>
            <person name="Shenoy N."/>
            <person name="Sisk P."/>
            <person name="Stolte C."/>
            <person name="Sykes S."/>
            <person name="Thomson T."/>
            <person name="Walk T."/>
            <person name="White J."/>
            <person name="Yandava C."/>
            <person name="Izard J."/>
            <person name="Baranova O.V."/>
            <person name="Blanton J.M."/>
            <person name="Tanner A.C."/>
            <person name="Dewhirst F.E."/>
            <person name="Haas B."/>
            <person name="Nusbaum C."/>
            <person name="Birren B."/>
        </authorList>
    </citation>
    <scope>NUCLEOTIDE SEQUENCE [LARGE SCALE GENOMIC DNA]</scope>
    <source>
        <strain evidence="8">1-1 BBBD Race 1</strain>
    </source>
</reference>
<evidence type="ECO:0000256" key="1">
    <source>
        <dbReference type="ARBA" id="ARBA00004604"/>
    </source>
</evidence>
<feature type="domain" description="RRM" evidence="7">
    <location>
        <begin position="131"/>
        <end position="226"/>
    </location>
</feature>
<reference evidence="9 10" key="3">
    <citation type="journal article" date="2017" name="G3 (Bethesda)">
        <title>Comparative analysis highlights variable genome content of wheat rusts and divergence of the mating loci.</title>
        <authorList>
            <person name="Cuomo C.A."/>
            <person name="Bakkeren G."/>
            <person name="Khalil H.B."/>
            <person name="Panwar V."/>
            <person name="Joly D."/>
            <person name="Linning R."/>
            <person name="Sakthikumar S."/>
            <person name="Song X."/>
            <person name="Adiconis X."/>
            <person name="Fan L."/>
            <person name="Goldberg J.M."/>
            <person name="Levin J.Z."/>
            <person name="Young S."/>
            <person name="Zeng Q."/>
            <person name="Anikster Y."/>
            <person name="Bruce M."/>
            <person name="Wang M."/>
            <person name="Yin C."/>
            <person name="McCallum B."/>
            <person name="Szabo L.J."/>
            <person name="Hulbert S."/>
            <person name="Chen X."/>
            <person name="Fellers J.P."/>
        </authorList>
    </citation>
    <scope>NUCLEOTIDE SEQUENCE</scope>
    <source>
        <strain evidence="9">isolate 1-1 / race 1 (BBBD)</strain>
        <strain evidence="10">Isolate 1-1 / race 1 (BBBD)</strain>
    </source>
</reference>
<keyword evidence="4" id="KW-0539">Nucleus</keyword>
<evidence type="ECO:0000256" key="4">
    <source>
        <dbReference type="ARBA" id="ARBA00023242"/>
    </source>
</evidence>
<dbReference type="VEuPathDB" id="FungiDB:PTTG_06189"/>
<reference evidence="9" key="4">
    <citation type="submission" date="2025-05" db="UniProtKB">
        <authorList>
            <consortium name="EnsemblFungi"/>
        </authorList>
    </citation>
    <scope>IDENTIFICATION</scope>
    <source>
        <strain evidence="9">isolate 1-1 / race 1 (BBBD)</strain>
    </source>
</reference>
<organism evidence="8">
    <name type="scientific">Puccinia triticina (isolate 1-1 / race 1 (BBBD))</name>
    <name type="common">Brown leaf rust fungus</name>
    <dbReference type="NCBI Taxonomy" id="630390"/>
    <lineage>
        <taxon>Eukaryota</taxon>
        <taxon>Fungi</taxon>
        <taxon>Dikarya</taxon>
        <taxon>Basidiomycota</taxon>
        <taxon>Pucciniomycotina</taxon>
        <taxon>Pucciniomycetes</taxon>
        <taxon>Pucciniales</taxon>
        <taxon>Pucciniaceae</taxon>
        <taxon>Puccinia</taxon>
    </lineage>
</organism>
<dbReference type="Proteomes" id="UP000005240">
    <property type="component" value="Unassembled WGS sequence"/>
</dbReference>
<keyword evidence="10" id="KW-1185">Reference proteome</keyword>
<feature type="compositionally biased region" description="Acidic residues" evidence="6">
    <location>
        <begin position="90"/>
        <end position="101"/>
    </location>
</feature>
<dbReference type="GO" id="GO:0034462">
    <property type="term" value="P:small-subunit processome assembly"/>
    <property type="evidence" value="ECO:0007669"/>
    <property type="project" value="TreeGrafter"/>
</dbReference>
<gene>
    <name evidence="8" type="ORF">PTTG_06189</name>
</gene>
<comment type="similarity">
    <text evidence="2">Belongs to the ESF2/ABP1 family.</text>
</comment>
<dbReference type="InterPro" id="IPR034353">
    <property type="entry name" value="ABT1/ESF2_RRM"/>
</dbReference>
<dbReference type="GO" id="GO:0000447">
    <property type="term" value="P:endonucleolytic cleavage in ITS1 to separate SSU-rRNA from 5.8S rRNA and LSU-rRNA from tricistronic rRNA transcript (SSU-rRNA, 5.8S rRNA, LSU-rRNA)"/>
    <property type="evidence" value="ECO:0007669"/>
    <property type="project" value="TreeGrafter"/>
</dbReference>
<dbReference type="GO" id="GO:0003723">
    <property type="term" value="F:RNA binding"/>
    <property type="evidence" value="ECO:0007669"/>
    <property type="project" value="UniProtKB-KW"/>
</dbReference>
<dbReference type="GO" id="GO:0005730">
    <property type="term" value="C:nucleolus"/>
    <property type="evidence" value="ECO:0007669"/>
    <property type="project" value="UniProtKB-SubCell"/>
</dbReference>
<evidence type="ECO:0000256" key="3">
    <source>
        <dbReference type="ARBA" id="ARBA00022884"/>
    </source>
</evidence>